<keyword evidence="3" id="KW-0175">Coiled coil</keyword>
<dbReference type="Proteomes" id="UP000226192">
    <property type="component" value="Unassembled WGS sequence"/>
</dbReference>
<gene>
    <name evidence="6" type="ORF">CDD81_4264</name>
</gene>
<feature type="coiled-coil region" evidence="3">
    <location>
        <begin position="138"/>
        <end position="172"/>
    </location>
</feature>
<name>A0A2C5XDR5_9HYPO</name>
<dbReference type="GO" id="GO:0008270">
    <property type="term" value="F:zinc ion binding"/>
    <property type="evidence" value="ECO:0007669"/>
    <property type="project" value="InterPro"/>
</dbReference>
<dbReference type="PROSITE" id="PS50048">
    <property type="entry name" value="ZN2_CY6_FUNGAL_2"/>
    <property type="match status" value="1"/>
</dbReference>
<dbReference type="InterPro" id="IPR001138">
    <property type="entry name" value="Zn2Cys6_DnaBD"/>
</dbReference>
<evidence type="ECO:0000256" key="3">
    <source>
        <dbReference type="SAM" id="Coils"/>
    </source>
</evidence>
<feature type="domain" description="Zn(2)-C6 fungal-type" evidence="5">
    <location>
        <begin position="100"/>
        <end position="131"/>
    </location>
</feature>
<dbReference type="InterPro" id="IPR050987">
    <property type="entry name" value="AtrR-like"/>
</dbReference>
<keyword evidence="1" id="KW-0479">Metal-binding</keyword>
<dbReference type="OrthoDB" id="2110361at2759"/>
<feature type="compositionally biased region" description="Low complexity" evidence="4">
    <location>
        <begin position="15"/>
        <end position="30"/>
    </location>
</feature>
<evidence type="ECO:0000256" key="2">
    <source>
        <dbReference type="ARBA" id="ARBA00023242"/>
    </source>
</evidence>
<dbReference type="PROSITE" id="PS00463">
    <property type="entry name" value="ZN2_CY6_FUNGAL_1"/>
    <property type="match status" value="1"/>
</dbReference>
<proteinExistence type="predicted"/>
<dbReference type="GO" id="GO:0003677">
    <property type="term" value="F:DNA binding"/>
    <property type="evidence" value="ECO:0007669"/>
    <property type="project" value="InterPro"/>
</dbReference>
<dbReference type="Gene3D" id="4.10.240.10">
    <property type="entry name" value="Zn(2)-C6 fungal-type DNA-binding domain"/>
    <property type="match status" value="1"/>
</dbReference>
<evidence type="ECO:0000256" key="4">
    <source>
        <dbReference type="SAM" id="MobiDB-lite"/>
    </source>
</evidence>
<dbReference type="Pfam" id="PF00172">
    <property type="entry name" value="Zn_clus"/>
    <property type="match status" value="1"/>
</dbReference>
<feature type="region of interest" description="Disordered" evidence="4">
    <location>
        <begin position="76"/>
        <end position="99"/>
    </location>
</feature>
<dbReference type="Pfam" id="PF04082">
    <property type="entry name" value="Fungal_trans"/>
    <property type="match status" value="1"/>
</dbReference>
<dbReference type="GO" id="GO:0006351">
    <property type="term" value="P:DNA-templated transcription"/>
    <property type="evidence" value="ECO:0007669"/>
    <property type="project" value="InterPro"/>
</dbReference>
<dbReference type="CDD" id="cd12148">
    <property type="entry name" value="fungal_TF_MHR"/>
    <property type="match status" value="1"/>
</dbReference>
<keyword evidence="7" id="KW-1185">Reference proteome</keyword>
<evidence type="ECO:0000313" key="6">
    <source>
        <dbReference type="EMBL" id="PHH58858.1"/>
    </source>
</evidence>
<sequence length="794" mass="86203">MAGESHKAYARSPNASTRSYDSSSVSSATSPRPPSRYLGGLLGASGRANAGSSPQAIGMASLPSVKQSVGGYSGMAGSSEGVAGGQGQKRAYRQRRKDPSCDACRERKVKCDATETTSCSECSSRSVKCQFTKETNRRMSSIKQVQDLEKQVERLRKDKSNLRRMLADREDIDVERCGERQTSQPPGIGAEPRQRRRHGYKAELGRARAAVGRAGKGLWRAGGGSGGTRALPELPPQGLAQRLVQSYGGFAHTMFPIVHLPTFEAAVEQVYRAKPARVSGAWLSLFYAVLAAGSLLSGEGPSGTWFCRPAELLEASRAMTSPWHNGACLDHVRAQLLTALCLYEMNVKWAAWAWLGSAVRAGQELGLYCEPAGWPVVEAEMRRRTWWALYVLDRAMASELGHPCLINDADCDVALPAAVDDHFLGPEGAHVPGDAEPLTHSLLAVIHVVRCFGPLLEAMDFCALSPGQLAAFDEHLRKCLATFPPACHLASTLPLAPHLLAPLAYLLHTRLLLHRHNLSPAAAPHVRLAALEFCTQVALDTASLLLRTKAPADAATALLVTHLVRCSLFLLLTGHVDAALVCLRALAAIDARRDHTPSAGRFLSFFVYTLAAKRLEHAAFLSRRHALDPPALLMSLARDEELLVYVSADLQAWPRHSWLWPHAAHAPAHTPADHDDHDDHGLYSSHLRTGLTEDERRDWGGWPRLEAAARGLAAPPAPTLPPSEAPWTPLPPLPHHSPALLHHPNHHAAVKSESPLDLQRLMDTPRHIVDHRRPPSPAAAVKRGAERISIANII</sequence>
<dbReference type="GO" id="GO:0000981">
    <property type="term" value="F:DNA-binding transcription factor activity, RNA polymerase II-specific"/>
    <property type="evidence" value="ECO:0007669"/>
    <property type="project" value="InterPro"/>
</dbReference>
<evidence type="ECO:0000313" key="7">
    <source>
        <dbReference type="Proteomes" id="UP000226192"/>
    </source>
</evidence>
<reference evidence="6 7" key="1">
    <citation type="submission" date="2017-06" db="EMBL/GenBank/DDBJ databases">
        <title>Ant-infecting Ophiocordyceps genomes reveal a high diversity of potential behavioral manipulation genes and a possible major role for enterotoxins.</title>
        <authorList>
            <person name="De Bekker C."/>
            <person name="Evans H.C."/>
            <person name="Brachmann A."/>
            <person name="Hughes D.P."/>
        </authorList>
    </citation>
    <scope>NUCLEOTIDE SEQUENCE [LARGE SCALE GENOMIC DNA]</scope>
    <source>
        <strain evidence="6 7">Map64</strain>
    </source>
</reference>
<organism evidence="6 7">
    <name type="scientific">Ophiocordyceps australis</name>
    <dbReference type="NCBI Taxonomy" id="1399860"/>
    <lineage>
        <taxon>Eukaryota</taxon>
        <taxon>Fungi</taxon>
        <taxon>Dikarya</taxon>
        <taxon>Ascomycota</taxon>
        <taxon>Pezizomycotina</taxon>
        <taxon>Sordariomycetes</taxon>
        <taxon>Hypocreomycetidae</taxon>
        <taxon>Hypocreales</taxon>
        <taxon>Ophiocordycipitaceae</taxon>
        <taxon>Ophiocordyceps</taxon>
    </lineage>
</organism>
<dbReference type="PANTHER" id="PTHR46910">
    <property type="entry name" value="TRANSCRIPTION FACTOR PDR1"/>
    <property type="match status" value="1"/>
</dbReference>
<dbReference type="STRING" id="1399860.A0A2C5XDR5"/>
<dbReference type="AlphaFoldDB" id="A0A2C5XDR5"/>
<dbReference type="CDD" id="cd00067">
    <property type="entry name" value="GAL4"/>
    <property type="match status" value="1"/>
</dbReference>
<evidence type="ECO:0000256" key="1">
    <source>
        <dbReference type="ARBA" id="ARBA00022723"/>
    </source>
</evidence>
<dbReference type="PANTHER" id="PTHR46910:SF1">
    <property type="entry name" value="MISCELLANEOUS ZN(II)2CYS6 TRANSCRIPTION FACTOR (EUROFUNG)-RELATED"/>
    <property type="match status" value="1"/>
</dbReference>
<feature type="region of interest" description="Disordered" evidence="4">
    <location>
        <begin position="176"/>
        <end position="196"/>
    </location>
</feature>
<accession>A0A2C5XDR5</accession>
<dbReference type="InterPro" id="IPR036864">
    <property type="entry name" value="Zn2-C6_fun-type_DNA-bd_sf"/>
</dbReference>
<evidence type="ECO:0000259" key="5">
    <source>
        <dbReference type="PROSITE" id="PS50048"/>
    </source>
</evidence>
<comment type="caution">
    <text evidence="6">The sequence shown here is derived from an EMBL/GenBank/DDBJ whole genome shotgun (WGS) entry which is preliminary data.</text>
</comment>
<dbReference type="InterPro" id="IPR007219">
    <property type="entry name" value="XnlR_reg_dom"/>
</dbReference>
<dbReference type="SUPFAM" id="SSF57701">
    <property type="entry name" value="Zn2/Cys6 DNA-binding domain"/>
    <property type="match status" value="1"/>
</dbReference>
<keyword evidence="2" id="KW-0539">Nucleus</keyword>
<dbReference type="SMART" id="SM00906">
    <property type="entry name" value="Fungal_trans"/>
    <property type="match status" value="1"/>
</dbReference>
<feature type="region of interest" description="Disordered" evidence="4">
    <location>
        <begin position="1"/>
        <end position="59"/>
    </location>
</feature>
<dbReference type="EMBL" id="NJET01000283">
    <property type="protein sequence ID" value="PHH58858.1"/>
    <property type="molecule type" value="Genomic_DNA"/>
</dbReference>
<dbReference type="SMART" id="SM00066">
    <property type="entry name" value="GAL4"/>
    <property type="match status" value="1"/>
</dbReference>
<protein>
    <recommendedName>
        <fullName evidence="5">Zn(2)-C6 fungal-type domain-containing protein</fullName>
    </recommendedName>
</protein>